<dbReference type="PROSITE" id="PS01137">
    <property type="entry name" value="TATD_1"/>
    <property type="match status" value="1"/>
</dbReference>
<evidence type="ECO:0000313" key="6">
    <source>
        <dbReference type="Proteomes" id="UP000193391"/>
    </source>
</evidence>
<evidence type="ECO:0000256" key="2">
    <source>
        <dbReference type="ARBA" id="ARBA00022723"/>
    </source>
</evidence>
<dbReference type="NCBIfam" id="TIGR00010">
    <property type="entry name" value="YchF/TatD family DNA exonuclease"/>
    <property type="match status" value="1"/>
</dbReference>
<feature type="binding site" evidence="4">
    <location>
        <position position="11"/>
    </location>
    <ligand>
        <name>a divalent metal cation</name>
        <dbReference type="ChEBI" id="CHEBI:60240"/>
        <label>1</label>
    </ligand>
</feature>
<dbReference type="PROSITE" id="PS01090">
    <property type="entry name" value="TATD_2"/>
    <property type="match status" value="1"/>
</dbReference>
<protein>
    <submittedName>
        <fullName evidence="5">LuxR family transcriptional regulator</fullName>
    </submittedName>
</protein>
<feature type="binding site" evidence="4">
    <location>
        <position position="157"/>
    </location>
    <ligand>
        <name>a divalent metal cation</name>
        <dbReference type="ChEBI" id="CHEBI:60240"/>
        <label>2</label>
    </ligand>
</feature>
<dbReference type="GO" id="GO:0016788">
    <property type="term" value="F:hydrolase activity, acting on ester bonds"/>
    <property type="evidence" value="ECO:0007669"/>
    <property type="project" value="InterPro"/>
</dbReference>
<dbReference type="PIRSF" id="PIRSF005902">
    <property type="entry name" value="DNase_TatD"/>
    <property type="match status" value="1"/>
</dbReference>
<dbReference type="GO" id="GO:0004536">
    <property type="term" value="F:DNA nuclease activity"/>
    <property type="evidence" value="ECO:0007669"/>
    <property type="project" value="InterPro"/>
</dbReference>
<dbReference type="CDD" id="cd01310">
    <property type="entry name" value="TatD_DNAse"/>
    <property type="match status" value="1"/>
</dbReference>
<dbReference type="InterPro" id="IPR001130">
    <property type="entry name" value="TatD-like"/>
</dbReference>
<keyword evidence="6" id="KW-1185">Reference proteome</keyword>
<feature type="binding site" evidence="4">
    <location>
        <position position="9"/>
    </location>
    <ligand>
        <name>a divalent metal cation</name>
        <dbReference type="ChEBI" id="CHEBI:60240"/>
        <label>1</label>
    </ligand>
</feature>
<evidence type="ECO:0000256" key="4">
    <source>
        <dbReference type="PIRSR" id="PIRSR005902-1"/>
    </source>
</evidence>
<dbReference type="OrthoDB" id="9810005at2"/>
<accession>A0A1Y2KYN8</accession>
<comment type="caution">
    <text evidence="5">The sequence shown here is derived from an EMBL/GenBank/DDBJ whole genome shotgun (WGS) entry which is preliminary data.</text>
</comment>
<dbReference type="InterPro" id="IPR018228">
    <property type="entry name" value="DNase_TatD-rel_CS"/>
</dbReference>
<proteinExistence type="inferred from homology"/>
<dbReference type="Pfam" id="PF01026">
    <property type="entry name" value="TatD_DNase"/>
    <property type="match status" value="1"/>
</dbReference>
<evidence type="ECO:0000256" key="3">
    <source>
        <dbReference type="ARBA" id="ARBA00022801"/>
    </source>
</evidence>
<sequence length="272" mass="29574">MNVALVDSHCHLDYPQFSDDFAGTMARARDAGVGMMVSIGVRMTTFDQVRAMAERADNIYCTVGVHPHEAGEEGLSSPDILIEKAKDPKVIGIGESGLDYFYDNAPRDAQQQSFRAHIAACRETQLPLIVHTRDADDDTMDILEEEYAKGAFPGVIHCFSSSAELAQRALKIGFYISCSGIITFNSAKAIRDAVADVPLDRLIVETDSPYLAPVPKRGKSNEPSFVAHTAAKLAEIKGVSTDEIARITTDNFFALFTKADRSRLSVVGAGEQ</sequence>
<dbReference type="InterPro" id="IPR032466">
    <property type="entry name" value="Metal_Hydrolase"/>
</dbReference>
<gene>
    <name evidence="5" type="ORF">TMES_12585</name>
</gene>
<evidence type="ECO:0000313" key="5">
    <source>
        <dbReference type="EMBL" id="OSQ37829.1"/>
    </source>
</evidence>
<dbReference type="InterPro" id="IPR015991">
    <property type="entry name" value="TatD/YcfH-like"/>
</dbReference>
<dbReference type="GO" id="GO:0046872">
    <property type="term" value="F:metal ion binding"/>
    <property type="evidence" value="ECO:0007669"/>
    <property type="project" value="UniProtKB-KW"/>
</dbReference>
<dbReference type="RefSeq" id="WP_085583057.1">
    <property type="nucleotide sequence ID" value="NZ_JFKA01000005.1"/>
</dbReference>
<dbReference type="PANTHER" id="PTHR46124:SF2">
    <property type="entry name" value="D-AMINOACYL-TRNA DEACYLASE"/>
    <property type="match status" value="1"/>
</dbReference>
<dbReference type="EMBL" id="JFKA01000005">
    <property type="protein sequence ID" value="OSQ37829.1"/>
    <property type="molecule type" value="Genomic_DNA"/>
</dbReference>
<dbReference type="GO" id="GO:0005829">
    <property type="term" value="C:cytosol"/>
    <property type="evidence" value="ECO:0007669"/>
    <property type="project" value="TreeGrafter"/>
</dbReference>
<dbReference type="Gene3D" id="3.20.20.140">
    <property type="entry name" value="Metal-dependent hydrolases"/>
    <property type="match status" value="1"/>
</dbReference>
<dbReference type="FunFam" id="3.20.20.140:FF:000005">
    <property type="entry name" value="TatD family hydrolase"/>
    <property type="match status" value="1"/>
</dbReference>
<feature type="binding site" evidence="4">
    <location>
        <position position="207"/>
    </location>
    <ligand>
        <name>a divalent metal cation</name>
        <dbReference type="ChEBI" id="CHEBI:60240"/>
        <label>1</label>
    </ligand>
</feature>
<reference evidence="5 6" key="1">
    <citation type="submission" date="2014-03" db="EMBL/GenBank/DDBJ databases">
        <title>The draft genome sequence of Thalassospira mesophila JCM 18969.</title>
        <authorList>
            <person name="Lai Q."/>
            <person name="Shao Z."/>
        </authorList>
    </citation>
    <scope>NUCLEOTIDE SEQUENCE [LARGE SCALE GENOMIC DNA]</scope>
    <source>
        <strain evidence="5 6">JCM 18969</strain>
    </source>
</reference>
<keyword evidence="2 4" id="KW-0479">Metal-binding</keyword>
<dbReference type="PANTHER" id="PTHR46124">
    <property type="entry name" value="D-AMINOACYL-TRNA DEACYLASE"/>
    <property type="match status" value="1"/>
</dbReference>
<organism evidence="5 6">
    <name type="scientific">Thalassospira mesophila</name>
    <dbReference type="NCBI Taxonomy" id="1293891"/>
    <lineage>
        <taxon>Bacteria</taxon>
        <taxon>Pseudomonadati</taxon>
        <taxon>Pseudomonadota</taxon>
        <taxon>Alphaproteobacteria</taxon>
        <taxon>Rhodospirillales</taxon>
        <taxon>Thalassospiraceae</taxon>
        <taxon>Thalassospira</taxon>
    </lineage>
</organism>
<keyword evidence="3" id="KW-0378">Hydrolase</keyword>
<dbReference type="STRING" id="1293891.TMES_12585"/>
<feature type="binding site" evidence="4">
    <location>
        <position position="95"/>
    </location>
    <ligand>
        <name>a divalent metal cation</name>
        <dbReference type="ChEBI" id="CHEBI:60240"/>
        <label>1</label>
    </ligand>
</feature>
<dbReference type="SUPFAM" id="SSF51556">
    <property type="entry name" value="Metallo-dependent hydrolases"/>
    <property type="match status" value="1"/>
</dbReference>
<dbReference type="AlphaFoldDB" id="A0A1Y2KYN8"/>
<dbReference type="PROSITE" id="PS01091">
    <property type="entry name" value="TATD_3"/>
    <property type="match status" value="1"/>
</dbReference>
<comment type="similarity">
    <text evidence="1">Belongs to the metallo-dependent hydrolases superfamily. TatD-type hydrolase family.</text>
</comment>
<name>A0A1Y2KYN8_9PROT</name>
<feature type="binding site" evidence="4">
    <location>
        <position position="131"/>
    </location>
    <ligand>
        <name>a divalent metal cation</name>
        <dbReference type="ChEBI" id="CHEBI:60240"/>
        <label>2</label>
    </ligand>
</feature>
<evidence type="ECO:0000256" key="1">
    <source>
        <dbReference type="ARBA" id="ARBA00009275"/>
    </source>
</evidence>
<dbReference type="Proteomes" id="UP000193391">
    <property type="component" value="Unassembled WGS sequence"/>
</dbReference>